<dbReference type="GeneID" id="55613068"/>
<dbReference type="PANTHER" id="PTHR35372">
    <property type="entry name" value="ATP BINDING PROTEIN-RELATED"/>
    <property type="match status" value="1"/>
</dbReference>
<evidence type="ECO:0000256" key="3">
    <source>
        <dbReference type="ARBA" id="ARBA00022840"/>
    </source>
</evidence>
<dbReference type="SUPFAM" id="SSF52540">
    <property type="entry name" value="P-loop containing nucleoside triphosphate hydrolases"/>
    <property type="match status" value="1"/>
</dbReference>
<accession>A0A3S9UQR8</accession>
<dbReference type="NCBIfam" id="TIGR01613">
    <property type="entry name" value="primase_Cterm"/>
    <property type="match status" value="1"/>
</dbReference>
<organism evidence="6 7">
    <name type="scientific">Mycobacterium phage DrLupo</name>
    <dbReference type="NCBI Taxonomy" id="2499037"/>
    <lineage>
        <taxon>Viruses</taxon>
        <taxon>Duplodnaviria</taxon>
        <taxon>Heunggongvirae</taxon>
        <taxon>Uroviricota</taxon>
        <taxon>Caudoviricetes</taxon>
        <taxon>Barnyardvirus</taxon>
        <taxon>Barnyardvirus drlupo</taxon>
    </lineage>
</organism>
<gene>
    <name evidence="6" type="primary">109</name>
    <name evidence="6" type="ORF">SEA_DRLUPO_109</name>
</gene>
<evidence type="ECO:0000256" key="4">
    <source>
        <dbReference type="SAM" id="MobiDB-lite"/>
    </source>
</evidence>
<dbReference type="GO" id="GO:0005524">
    <property type="term" value="F:ATP binding"/>
    <property type="evidence" value="ECO:0007669"/>
    <property type="project" value="UniProtKB-KW"/>
</dbReference>
<evidence type="ECO:0000259" key="5">
    <source>
        <dbReference type="PROSITE" id="PS51206"/>
    </source>
</evidence>
<evidence type="ECO:0000313" key="7">
    <source>
        <dbReference type="Proteomes" id="UP000288363"/>
    </source>
</evidence>
<evidence type="ECO:0000256" key="1">
    <source>
        <dbReference type="ARBA" id="ARBA00022741"/>
    </source>
</evidence>
<proteinExistence type="predicted"/>
<dbReference type="InterPro" id="IPR014015">
    <property type="entry name" value="Helicase_SF3_DNA-vir"/>
</dbReference>
<keyword evidence="2" id="KW-0378">Hydrolase</keyword>
<dbReference type="InterPro" id="IPR015330">
    <property type="entry name" value="DNA_primase/pol_bifunc_N"/>
</dbReference>
<dbReference type="PROSITE" id="PS51206">
    <property type="entry name" value="SF3_HELICASE_1"/>
    <property type="match status" value="1"/>
</dbReference>
<evidence type="ECO:0000256" key="2">
    <source>
        <dbReference type="ARBA" id="ARBA00022801"/>
    </source>
</evidence>
<keyword evidence="3" id="KW-0067">ATP-binding</keyword>
<feature type="region of interest" description="Disordered" evidence="4">
    <location>
        <begin position="368"/>
        <end position="397"/>
    </location>
</feature>
<evidence type="ECO:0000313" key="6">
    <source>
        <dbReference type="EMBL" id="AZS12645.1"/>
    </source>
</evidence>
<dbReference type="Pfam" id="PF09250">
    <property type="entry name" value="Prim-Pol"/>
    <property type="match status" value="1"/>
</dbReference>
<sequence length="917" mass="103298">MPEKKQPRSLSPFRDSWKLYRKANWFGTLPLPAKKKNPPPTGFTGHAAPWPQKAEFERWLNGEDADKYRRGNICLRLGGVDSEYEVIGIDVDHYLKGDKEKRGGEQLQALENAHGPLPDTWISSARTDGVSGIRYYRVPRGLAFRGQVEKDIECIQKGHRFAVVWPSFNPDSQSDYWWFPPGTPLTTQGRLAWTPGEIPDAKQLPLLPDQWIDFLTRGRMEAGKVEIDMDSSVDDIYAWADEKFGKDEDMCFRMKEKAETHVKKIETEATSHPLLIAAHRNIFHLACEGHKGWASAVNMIEQAFVKVVTERDKRSIDELRGEIFRSRINGLRKAKATVDAKIAAGAEGVPARDLECGSNDDQGIPLLGGSASPPGSNLFDIPRKQSSPASEYRQNDDGNADHFIDIWSDANVGPAVRYVEGYGWLIWHNGDHGERQPHWEVDPEGQGTMRQMFRYVRDKQEDYAENLHVDYVNAARALAQQTPGVSAQDVRDAKSAWSAWNKFAQSSGNNRNADNAIKAIRTHAGICVDINKLDARPELLGVANGVIELNPDGAKLRPAEPEDYITLNTGVPWLDPKEIPNTGQKLWNDYLDKFLPDQEYRKVVQMILGHALIGGNPHKKLIFFHGPTNTGKSVLASMLNEVLGDYAKMVNKTIFQNHKLNPILAEALSKRVVILNEISGDNRNGFAPDVIKSLSGGSDTVQAELKGKNATVDKIPMFLSIVVTNVAPSIEGLDKALIERIRVINFDHSEENPDDTIAARMRRESPVAVLNWLIEGYNLYCKQGRRFPEHERMLQATKSFTSSMDMIAAFIEDEVETHTHMGRVNVRWQDSPEWVLTPAQMNTAYEQWCETNKIPHKERISQYRLTSRLQELGFIYRQARIQKKSSKYFLGVKLKHKQFGTNVKPDGSLNIPGITGD</sequence>
<dbReference type="Gene3D" id="3.40.50.300">
    <property type="entry name" value="P-loop containing nucleotide triphosphate hydrolases"/>
    <property type="match status" value="1"/>
</dbReference>
<dbReference type="InterPro" id="IPR051620">
    <property type="entry name" value="ORF904-like_C"/>
</dbReference>
<dbReference type="KEGG" id="vg:55613068"/>
<dbReference type="Pfam" id="PF08706">
    <property type="entry name" value="D5_N"/>
    <property type="match status" value="1"/>
</dbReference>
<dbReference type="RefSeq" id="YP_009842807.1">
    <property type="nucleotide sequence ID" value="NC_048743.1"/>
</dbReference>
<name>A0A3S9UQR8_9CAUD</name>
<reference evidence="6 7" key="1">
    <citation type="submission" date="2018-12" db="EMBL/GenBank/DDBJ databases">
        <authorList>
            <person name="Almail A."/>
            <person name="Dorhout K.E."/>
            <person name="Johnson J."/>
            <person name="Jorgensen H.J."/>
            <person name="Tolsma S."/>
            <person name="Garlena R.A."/>
            <person name="Russell D.A."/>
            <person name="Pope W.H."/>
            <person name="Jacobs-Sera D."/>
            <person name="Hatfull G.F."/>
        </authorList>
    </citation>
    <scope>NUCLEOTIDE SEQUENCE [LARGE SCALE GENOMIC DNA]</scope>
</reference>
<keyword evidence="7" id="KW-1185">Reference proteome</keyword>
<dbReference type="InterPro" id="IPR006500">
    <property type="entry name" value="Helicase_put_C_phage/plasmid"/>
</dbReference>
<dbReference type="InterPro" id="IPR014818">
    <property type="entry name" value="Phage/plasmid_primase_P4_C"/>
</dbReference>
<keyword evidence="1" id="KW-0547">Nucleotide-binding</keyword>
<dbReference type="InterPro" id="IPR027417">
    <property type="entry name" value="P-loop_NTPase"/>
</dbReference>
<protein>
    <submittedName>
        <fullName evidence="6">DNA primase/polymerase</fullName>
    </submittedName>
</protein>
<dbReference type="EMBL" id="MK279909">
    <property type="protein sequence ID" value="AZS12645.1"/>
    <property type="molecule type" value="Genomic_DNA"/>
</dbReference>
<dbReference type="GO" id="GO:0016787">
    <property type="term" value="F:hydrolase activity"/>
    <property type="evidence" value="ECO:0007669"/>
    <property type="project" value="UniProtKB-KW"/>
</dbReference>
<dbReference type="SMART" id="SM00943">
    <property type="entry name" value="Prim-Pol"/>
    <property type="match status" value="1"/>
</dbReference>
<dbReference type="Proteomes" id="UP000288363">
    <property type="component" value="Segment"/>
</dbReference>
<feature type="domain" description="SF3 helicase" evidence="5">
    <location>
        <begin position="599"/>
        <end position="759"/>
    </location>
</feature>
<dbReference type="PANTHER" id="PTHR35372:SF2">
    <property type="entry name" value="SF3 HELICASE DOMAIN-CONTAINING PROTEIN"/>
    <property type="match status" value="1"/>
</dbReference>